<evidence type="ECO:0000313" key="1">
    <source>
        <dbReference type="EMBL" id="MBX36596.1"/>
    </source>
</evidence>
<name>A0A2P2N2E4_RHIMU</name>
<organism evidence="1">
    <name type="scientific">Rhizophora mucronata</name>
    <name type="common">Asiatic mangrove</name>
    <dbReference type="NCBI Taxonomy" id="61149"/>
    <lineage>
        <taxon>Eukaryota</taxon>
        <taxon>Viridiplantae</taxon>
        <taxon>Streptophyta</taxon>
        <taxon>Embryophyta</taxon>
        <taxon>Tracheophyta</taxon>
        <taxon>Spermatophyta</taxon>
        <taxon>Magnoliopsida</taxon>
        <taxon>eudicotyledons</taxon>
        <taxon>Gunneridae</taxon>
        <taxon>Pentapetalae</taxon>
        <taxon>rosids</taxon>
        <taxon>fabids</taxon>
        <taxon>Malpighiales</taxon>
        <taxon>Rhizophoraceae</taxon>
        <taxon>Rhizophora</taxon>
    </lineage>
</organism>
<reference evidence="1" key="1">
    <citation type="submission" date="2018-02" db="EMBL/GenBank/DDBJ databases">
        <title>Rhizophora mucronata_Transcriptome.</title>
        <authorList>
            <person name="Meera S.P."/>
            <person name="Sreeshan A."/>
            <person name="Augustine A."/>
        </authorList>
    </citation>
    <scope>NUCLEOTIDE SEQUENCE</scope>
    <source>
        <tissue evidence="1">Leaf</tissue>
    </source>
</reference>
<dbReference type="AlphaFoldDB" id="A0A2P2N2E4"/>
<sequence>MYEVLGKETQKSCVVDLCKGEQ</sequence>
<protein>
    <submittedName>
        <fullName evidence="1">Uncharacterized protein</fullName>
    </submittedName>
</protein>
<accession>A0A2P2N2E4</accession>
<proteinExistence type="predicted"/>
<dbReference type="EMBL" id="GGEC01056112">
    <property type="protein sequence ID" value="MBX36596.1"/>
    <property type="molecule type" value="Transcribed_RNA"/>
</dbReference>